<evidence type="ECO:0000313" key="6">
    <source>
        <dbReference type="Proteomes" id="UP000800040"/>
    </source>
</evidence>
<sequence>MSSEPKYIRKVALIGGTGHVGSHILKHLLGTSQHTITALTRQPSSKFPTSPNLNVLSITYDDQTALINALRGHDFLIITLSARAPPTLHRRLVSAAATAGIPYVLPNYYGYGLGAHAIRDPIADFSHYITDVAQTPDVSYVALVCGSWYEFSLAMGEPWFGFRIRDRSVTLYGDGRKKVSVSTWERCGEGVASLLCLPVGEGVARWKDKEVYVSSFLVSQRDMLESLHRVLGTTDAEWTISYEEPAERLRAGKEQFAKGEFLGFAKALYAAVFVDENADFETRRGVDNGALGLGSEDLDAATRRAVAMAEGEIGDLGY</sequence>
<dbReference type="SUPFAM" id="SSF51735">
    <property type="entry name" value="NAD(P)-binding Rossmann-fold domains"/>
    <property type="match status" value="1"/>
</dbReference>
<dbReference type="Gene3D" id="3.90.25.10">
    <property type="entry name" value="UDP-galactose 4-epimerase, domain 1"/>
    <property type="match status" value="1"/>
</dbReference>
<keyword evidence="3" id="KW-0560">Oxidoreductase</keyword>
<dbReference type="InterPro" id="IPR036291">
    <property type="entry name" value="NAD(P)-bd_dom_sf"/>
</dbReference>
<keyword evidence="2" id="KW-0521">NADP</keyword>
<evidence type="ECO:0000313" key="5">
    <source>
        <dbReference type="EMBL" id="KAF1829858.1"/>
    </source>
</evidence>
<evidence type="ECO:0000256" key="1">
    <source>
        <dbReference type="ARBA" id="ARBA00005725"/>
    </source>
</evidence>
<dbReference type="OrthoDB" id="419598at2759"/>
<dbReference type="PANTHER" id="PTHR47706:SF7">
    <property type="entry name" value="CIPA-LIKE, PUTATIVE (AFU_ORTHOLOGUE AFUA_1G01630)-RELATED"/>
    <property type="match status" value="1"/>
</dbReference>
<keyword evidence="6" id="KW-1185">Reference proteome</keyword>
<dbReference type="Pfam" id="PF13460">
    <property type="entry name" value="NAD_binding_10"/>
    <property type="match status" value="1"/>
</dbReference>
<feature type="domain" description="NAD(P)-binding" evidence="4">
    <location>
        <begin position="15"/>
        <end position="102"/>
    </location>
</feature>
<comment type="similarity">
    <text evidence="1">Belongs to the NmrA-type oxidoreductase family. Isoflavone reductase subfamily.</text>
</comment>
<evidence type="ECO:0000259" key="4">
    <source>
        <dbReference type="Pfam" id="PF13460"/>
    </source>
</evidence>
<dbReference type="GO" id="GO:0016491">
    <property type="term" value="F:oxidoreductase activity"/>
    <property type="evidence" value="ECO:0007669"/>
    <property type="project" value="UniProtKB-KW"/>
</dbReference>
<dbReference type="InterPro" id="IPR051609">
    <property type="entry name" value="NmrA/Isoflavone_reductase-like"/>
</dbReference>
<dbReference type="AlphaFoldDB" id="A0A6A5JY70"/>
<evidence type="ECO:0000256" key="2">
    <source>
        <dbReference type="ARBA" id="ARBA00022857"/>
    </source>
</evidence>
<reference evidence="5" key="1">
    <citation type="submission" date="2020-01" db="EMBL/GenBank/DDBJ databases">
        <authorList>
            <consortium name="DOE Joint Genome Institute"/>
            <person name="Haridas S."/>
            <person name="Albert R."/>
            <person name="Binder M."/>
            <person name="Bloem J."/>
            <person name="Labutti K."/>
            <person name="Salamov A."/>
            <person name="Andreopoulos B."/>
            <person name="Baker S.E."/>
            <person name="Barry K."/>
            <person name="Bills G."/>
            <person name="Bluhm B.H."/>
            <person name="Cannon C."/>
            <person name="Castanera R."/>
            <person name="Culley D.E."/>
            <person name="Daum C."/>
            <person name="Ezra D."/>
            <person name="Gonzalez J.B."/>
            <person name="Henrissat B."/>
            <person name="Kuo A."/>
            <person name="Liang C."/>
            <person name="Lipzen A."/>
            <person name="Lutzoni F."/>
            <person name="Magnuson J."/>
            <person name="Mondo S."/>
            <person name="Nolan M."/>
            <person name="Ohm R."/>
            <person name="Pangilinan J."/>
            <person name="Park H.-J."/>
            <person name="Ramirez L."/>
            <person name="Alfaro M."/>
            <person name="Sun H."/>
            <person name="Tritt A."/>
            <person name="Yoshinaga Y."/>
            <person name="Zwiers L.-H."/>
            <person name="Turgeon B.G."/>
            <person name="Goodwin S.B."/>
            <person name="Spatafora J.W."/>
            <person name="Crous P.W."/>
            <person name="Grigoriev I.V."/>
        </authorList>
    </citation>
    <scope>NUCLEOTIDE SEQUENCE</scope>
    <source>
        <strain evidence="5">P77</strain>
    </source>
</reference>
<dbReference type="Proteomes" id="UP000800040">
    <property type="component" value="Unassembled WGS sequence"/>
</dbReference>
<evidence type="ECO:0000256" key="3">
    <source>
        <dbReference type="ARBA" id="ARBA00023002"/>
    </source>
</evidence>
<accession>A0A6A5JY70</accession>
<dbReference type="EMBL" id="ML975421">
    <property type="protein sequence ID" value="KAF1829858.1"/>
    <property type="molecule type" value="Genomic_DNA"/>
</dbReference>
<protein>
    <submittedName>
        <fullName evidence="5">NAD(P)-binding protein</fullName>
    </submittedName>
</protein>
<gene>
    <name evidence="5" type="ORF">BDW02DRAFT_642579</name>
</gene>
<organism evidence="5 6">
    <name type="scientific">Decorospora gaudefroyi</name>
    <dbReference type="NCBI Taxonomy" id="184978"/>
    <lineage>
        <taxon>Eukaryota</taxon>
        <taxon>Fungi</taxon>
        <taxon>Dikarya</taxon>
        <taxon>Ascomycota</taxon>
        <taxon>Pezizomycotina</taxon>
        <taxon>Dothideomycetes</taxon>
        <taxon>Pleosporomycetidae</taxon>
        <taxon>Pleosporales</taxon>
        <taxon>Pleosporineae</taxon>
        <taxon>Pleosporaceae</taxon>
        <taxon>Decorospora</taxon>
    </lineage>
</organism>
<dbReference type="PANTHER" id="PTHR47706">
    <property type="entry name" value="NMRA-LIKE FAMILY PROTEIN"/>
    <property type="match status" value="1"/>
</dbReference>
<proteinExistence type="inferred from homology"/>
<dbReference type="InterPro" id="IPR016040">
    <property type="entry name" value="NAD(P)-bd_dom"/>
</dbReference>
<name>A0A6A5JY70_9PLEO</name>
<dbReference type="Gene3D" id="3.40.50.720">
    <property type="entry name" value="NAD(P)-binding Rossmann-like Domain"/>
    <property type="match status" value="1"/>
</dbReference>